<sequence>MMISQAGTAADAREMFRKQFALMSLRCVVLQVEKINPPICPAGGAGPPSTRAAPDPVPEIFAGSTDSTGFTESTPIICRMMQVLRTASNGGQMALSYRNVLVTNQYINESSAPSAVTASTSLLPFRQSSSPTLSGIMNYYTPPAPSSRVRNSHRDGGYSRSRAGLARQTATTASNFSSDVNGSTTCSIQQSFKRTSRWSPRCSLHYISTGPAFDREKYGKPAYLSA</sequence>
<name>A0A9Q8SLY3_9PEZI</name>
<dbReference type="AlphaFoldDB" id="A0A9Q8SLY3"/>
<feature type="compositionally biased region" description="Polar residues" evidence="1">
    <location>
        <begin position="168"/>
        <end position="178"/>
    </location>
</feature>
<gene>
    <name evidence="2" type="ORF">CLUP02_05281</name>
</gene>
<dbReference type="KEGG" id="clup:CLUP02_05281"/>
<evidence type="ECO:0000313" key="3">
    <source>
        <dbReference type="Proteomes" id="UP000830671"/>
    </source>
</evidence>
<organism evidence="2 3">
    <name type="scientific">Colletotrichum lupini</name>
    <dbReference type="NCBI Taxonomy" id="145971"/>
    <lineage>
        <taxon>Eukaryota</taxon>
        <taxon>Fungi</taxon>
        <taxon>Dikarya</taxon>
        <taxon>Ascomycota</taxon>
        <taxon>Pezizomycotina</taxon>
        <taxon>Sordariomycetes</taxon>
        <taxon>Hypocreomycetidae</taxon>
        <taxon>Glomerellales</taxon>
        <taxon>Glomerellaceae</taxon>
        <taxon>Colletotrichum</taxon>
        <taxon>Colletotrichum acutatum species complex</taxon>
    </lineage>
</organism>
<evidence type="ECO:0000313" key="2">
    <source>
        <dbReference type="EMBL" id="UQC79801.1"/>
    </source>
</evidence>
<feature type="region of interest" description="Disordered" evidence="1">
    <location>
        <begin position="141"/>
        <end position="178"/>
    </location>
</feature>
<evidence type="ECO:0000256" key="1">
    <source>
        <dbReference type="SAM" id="MobiDB-lite"/>
    </source>
</evidence>
<accession>A0A9Q8SLY3</accession>
<dbReference type="EMBL" id="CP019475">
    <property type="protein sequence ID" value="UQC79801.1"/>
    <property type="molecule type" value="Genomic_DNA"/>
</dbReference>
<protein>
    <submittedName>
        <fullName evidence="2">Uncharacterized protein</fullName>
    </submittedName>
</protein>
<proteinExistence type="predicted"/>
<keyword evidence="3" id="KW-1185">Reference proteome</keyword>
<dbReference type="Proteomes" id="UP000830671">
    <property type="component" value="Chromosome 3"/>
</dbReference>
<dbReference type="GeneID" id="73339299"/>
<reference evidence="2" key="1">
    <citation type="journal article" date="2021" name="Mol. Plant Microbe Interact.">
        <title>Complete Genome Sequence of the Plant-Pathogenic Fungus Colletotrichum lupini.</title>
        <authorList>
            <person name="Baroncelli R."/>
            <person name="Pensec F."/>
            <person name="Da Lio D."/>
            <person name="Boufleur T."/>
            <person name="Vicente I."/>
            <person name="Sarrocco S."/>
            <person name="Picot A."/>
            <person name="Baraldi E."/>
            <person name="Sukno S."/>
            <person name="Thon M."/>
            <person name="Le Floch G."/>
        </authorList>
    </citation>
    <scope>NUCLEOTIDE SEQUENCE</scope>
    <source>
        <strain evidence="2">IMI 504893</strain>
    </source>
</reference>
<dbReference type="RefSeq" id="XP_049141432.1">
    <property type="nucleotide sequence ID" value="XM_049284289.1"/>
</dbReference>